<dbReference type="EMBL" id="JAAORB010000032">
    <property type="protein sequence ID" value="NHQ75395.1"/>
    <property type="molecule type" value="Genomic_DNA"/>
</dbReference>
<comment type="caution">
    <text evidence="2">The sequence shown here is derived from an EMBL/GenBank/DDBJ whole genome shotgun (WGS) entry which is preliminary data.</text>
</comment>
<reference evidence="2" key="1">
    <citation type="submission" date="2020-03" db="EMBL/GenBank/DDBJ databases">
        <title>Roseovarius gahaiensis sp. nov., isolated from Gahai Saline Lake, China.</title>
        <authorList>
            <person name="Sun X."/>
        </authorList>
    </citation>
    <scope>NUCLEOTIDE SEQUENCE</scope>
    <source>
        <strain evidence="2">GH877</strain>
    </source>
</reference>
<keyword evidence="1" id="KW-0472">Membrane</keyword>
<protein>
    <submittedName>
        <fullName evidence="2">HdeD family acid-resistance protein</fullName>
    </submittedName>
</protein>
<dbReference type="PANTHER" id="PTHR34989:SF1">
    <property type="entry name" value="PROTEIN HDED"/>
    <property type="match status" value="1"/>
</dbReference>
<dbReference type="GO" id="GO:0005886">
    <property type="term" value="C:plasma membrane"/>
    <property type="evidence" value="ECO:0007669"/>
    <property type="project" value="TreeGrafter"/>
</dbReference>
<keyword evidence="1" id="KW-1133">Transmembrane helix</keyword>
<feature type="transmembrane region" description="Helical" evidence="1">
    <location>
        <begin position="72"/>
        <end position="92"/>
    </location>
</feature>
<evidence type="ECO:0000313" key="3">
    <source>
        <dbReference type="Proteomes" id="UP000639775"/>
    </source>
</evidence>
<evidence type="ECO:0000256" key="1">
    <source>
        <dbReference type="SAM" id="Phobius"/>
    </source>
</evidence>
<dbReference type="AlphaFoldDB" id="A0A967EH38"/>
<feature type="transmembrane region" description="Helical" evidence="1">
    <location>
        <begin position="18"/>
        <end position="40"/>
    </location>
</feature>
<dbReference type="Pfam" id="PF03729">
    <property type="entry name" value="DUF308"/>
    <property type="match status" value="1"/>
</dbReference>
<name>A0A967EH38_9RHOB</name>
<keyword evidence="3" id="KW-1185">Reference proteome</keyword>
<dbReference type="RefSeq" id="WP_167198558.1">
    <property type="nucleotide sequence ID" value="NZ_JAAORB010000032.1"/>
</dbReference>
<dbReference type="PANTHER" id="PTHR34989">
    <property type="entry name" value="PROTEIN HDED"/>
    <property type="match status" value="1"/>
</dbReference>
<feature type="transmembrane region" description="Helical" evidence="1">
    <location>
        <begin position="98"/>
        <end position="118"/>
    </location>
</feature>
<dbReference type="InterPro" id="IPR052712">
    <property type="entry name" value="Acid_resist_chaperone_HdeD"/>
</dbReference>
<accession>A0A967EH38</accession>
<sequence>MTDQDMIHDTAPRGLRTWLWIAGIVSIVMGGAAVLFPFAATLAAELVFGAILVVSGIVELVRAFAMRHNGSLAWNALFGLVAVVAGAILLAWPLQGMVTLTIVLGVFFLLGGAFKLVAGFGLRPFPGWGWIGFSGALSVLLGVLVLFGLPGTALWAVGLLVGIDLIFLGVAEIAMASALARE</sequence>
<gene>
    <name evidence="2" type="ORF">HAT86_13125</name>
</gene>
<feature type="transmembrane region" description="Helical" evidence="1">
    <location>
        <begin position="155"/>
        <end position="180"/>
    </location>
</feature>
<feature type="transmembrane region" description="Helical" evidence="1">
    <location>
        <begin position="130"/>
        <end position="149"/>
    </location>
</feature>
<evidence type="ECO:0000313" key="2">
    <source>
        <dbReference type="EMBL" id="NHQ75395.1"/>
    </source>
</evidence>
<keyword evidence="1" id="KW-0812">Transmembrane</keyword>
<feature type="transmembrane region" description="Helical" evidence="1">
    <location>
        <begin position="46"/>
        <end position="65"/>
    </location>
</feature>
<dbReference type="Proteomes" id="UP000639775">
    <property type="component" value="Unassembled WGS sequence"/>
</dbReference>
<organism evidence="2 3">
    <name type="scientific">Roseovarius gahaiensis</name>
    <dbReference type="NCBI Taxonomy" id="2716691"/>
    <lineage>
        <taxon>Bacteria</taxon>
        <taxon>Pseudomonadati</taxon>
        <taxon>Pseudomonadota</taxon>
        <taxon>Alphaproteobacteria</taxon>
        <taxon>Rhodobacterales</taxon>
        <taxon>Roseobacteraceae</taxon>
        <taxon>Roseovarius</taxon>
    </lineage>
</organism>
<proteinExistence type="predicted"/>
<dbReference type="InterPro" id="IPR005325">
    <property type="entry name" value="DUF308_memb"/>
</dbReference>